<keyword evidence="1" id="KW-0472">Membrane</keyword>
<dbReference type="AlphaFoldDB" id="A0A2Z2K3W7"/>
<proteinExistence type="predicted"/>
<keyword evidence="3" id="KW-1185">Reference proteome</keyword>
<name>A0A2Z2K3W7_9BACL</name>
<reference evidence="2 3" key="1">
    <citation type="submission" date="2017-06" db="EMBL/GenBank/DDBJ databases">
        <title>Complete genome sequence of Paenibacillus donghaensis KCTC 13049T isolated from East Sea sediment, South Korea.</title>
        <authorList>
            <person name="Jung B.K."/>
            <person name="Hong S.-J."/>
            <person name="Shin J.-H."/>
        </authorList>
    </citation>
    <scope>NUCLEOTIDE SEQUENCE [LARGE SCALE GENOMIC DNA]</scope>
    <source>
        <strain evidence="2 3">KCTC 13049</strain>
    </source>
</reference>
<feature type="transmembrane region" description="Helical" evidence="1">
    <location>
        <begin position="50"/>
        <end position="72"/>
    </location>
</feature>
<organism evidence="2 3">
    <name type="scientific">Paenibacillus donghaensis</name>
    <dbReference type="NCBI Taxonomy" id="414771"/>
    <lineage>
        <taxon>Bacteria</taxon>
        <taxon>Bacillati</taxon>
        <taxon>Bacillota</taxon>
        <taxon>Bacilli</taxon>
        <taxon>Bacillales</taxon>
        <taxon>Paenibacillaceae</taxon>
        <taxon>Paenibacillus</taxon>
    </lineage>
</organism>
<dbReference type="KEGG" id="pdh:B9T62_05235"/>
<accession>A0A2Z2K3W7</accession>
<dbReference type="Proteomes" id="UP000249890">
    <property type="component" value="Chromosome"/>
</dbReference>
<evidence type="ECO:0000313" key="2">
    <source>
        <dbReference type="EMBL" id="ASA20256.1"/>
    </source>
</evidence>
<evidence type="ECO:0000313" key="3">
    <source>
        <dbReference type="Proteomes" id="UP000249890"/>
    </source>
</evidence>
<evidence type="ECO:0000256" key="1">
    <source>
        <dbReference type="SAM" id="Phobius"/>
    </source>
</evidence>
<gene>
    <name evidence="2" type="ORF">B9T62_05235</name>
</gene>
<protein>
    <submittedName>
        <fullName evidence="2">Uncharacterized protein</fullName>
    </submittedName>
</protein>
<sequence length="91" mass="10570">MLLAKALKADPVTKAETVFLEVFIEVILFTLFLLAKALKADPVNKAETILVFLEVILFTLFLVTNFSFLFIITTRFHKFIPYDIYYESMKK</sequence>
<dbReference type="EMBL" id="CP021780">
    <property type="protein sequence ID" value="ASA20256.1"/>
    <property type="molecule type" value="Genomic_DNA"/>
</dbReference>
<keyword evidence="1" id="KW-1133">Transmembrane helix</keyword>
<keyword evidence="1" id="KW-0812">Transmembrane</keyword>
<feature type="transmembrane region" description="Helical" evidence="1">
    <location>
        <begin position="18"/>
        <end position="38"/>
    </location>
</feature>